<evidence type="ECO:0000256" key="2">
    <source>
        <dbReference type="ARBA" id="ARBA00022723"/>
    </source>
</evidence>
<dbReference type="HOGENOM" id="CLU_045192_0_1_1"/>
<reference evidence="7" key="1">
    <citation type="journal article" date="2014" name="Proc. Natl. Acad. Sci. U.S.A.">
        <title>Extensive sampling of basidiomycete genomes demonstrates inadequacy of the white-rot/brown-rot paradigm for wood decay fungi.</title>
        <authorList>
            <person name="Riley R."/>
            <person name="Salamov A.A."/>
            <person name="Brown D.W."/>
            <person name="Nagy L.G."/>
            <person name="Floudas D."/>
            <person name="Held B.W."/>
            <person name="Levasseur A."/>
            <person name="Lombard V."/>
            <person name="Morin E."/>
            <person name="Otillar R."/>
            <person name="Lindquist E.A."/>
            <person name="Sun H."/>
            <person name="LaButti K.M."/>
            <person name="Schmutz J."/>
            <person name="Jabbour D."/>
            <person name="Luo H."/>
            <person name="Baker S.E."/>
            <person name="Pisabarro A.G."/>
            <person name="Walton J.D."/>
            <person name="Blanchette R.A."/>
            <person name="Henrissat B."/>
            <person name="Martin F."/>
            <person name="Cullen D."/>
            <person name="Hibbett D.S."/>
            <person name="Grigoriev I.V."/>
        </authorList>
    </citation>
    <scope>NUCLEOTIDE SEQUENCE [LARGE SCALE GENOMIC DNA]</scope>
    <source>
        <strain evidence="7">CBS 339.88</strain>
    </source>
</reference>
<dbReference type="InterPro" id="IPR002828">
    <property type="entry name" value="SurE-like_Pase/nucleotidase"/>
</dbReference>
<dbReference type="STRING" id="685588.A0A067ST33"/>
<feature type="chain" id="PRO_5001646198" description="Survival protein SurE-like phosphatase/nucleotidase domain-containing protein" evidence="4">
    <location>
        <begin position="22"/>
        <end position="302"/>
    </location>
</feature>
<feature type="signal peptide" evidence="4">
    <location>
        <begin position="1"/>
        <end position="21"/>
    </location>
</feature>
<dbReference type="AlphaFoldDB" id="A0A067ST33"/>
<dbReference type="SUPFAM" id="SSF64167">
    <property type="entry name" value="SurE-like"/>
    <property type="match status" value="1"/>
</dbReference>
<protein>
    <recommendedName>
        <fullName evidence="5">Survival protein SurE-like phosphatase/nucleotidase domain-containing protein</fullName>
    </recommendedName>
</protein>
<organism evidence="6 7">
    <name type="scientific">Galerina marginata (strain CBS 339.88)</name>
    <dbReference type="NCBI Taxonomy" id="685588"/>
    <lineage>
        <taxon>Eukaryota</taxon>
        <taxon>Fungi</taxon>
        <taxon>Dikarya</taxon>
        <taxon>Basidiomycota</taxon>
        <taxon>Agaricomycotina</taxon>
        <taxon>Agaricomycetes</taxon>
        <taxon>Agaricomycetidae</taxon>
        <taxon>Agaricales</taxon>
        <taxon>Agaricineae</taxon>
        <taxon>Strophariaceae</taxon>
        <taxon>Galerina</taxon>
    </lineage>
</organism>
<dbReference type="PANTHER" id="PTHR30457:SF0">
    <property type="entry name" value="PHOSPHATASE, PUTATIVE (AFU_ORTHOLOGUE AFUA_4G01070)-RELATED"/>
    <property type="match status" value="1"/>
</dbReference>
<evidence type="ECO:0000256" key="3">
    <source>
        <dbReference type="ARBA" id="ARBA00022801"/>
    </source>
</evidence>
<proteinExistence type="inferred from homology"/>
<evidence type="ECO:0000256" key="1">
    <source>
        <dbReference type="ARBA" id="ARBA00011062"/>
    </source>
</evidence>
<keyword evidence="2" id="KW-0479">Metal-binding</keyword>
<keyword evidence="7" id="KW-1185">Reference proteome</keyword>
<dbReference type="InterPro" id="IPR030048">
    <property type="entry name" value="SurE"/>
</dbReference>
<dbReference type="InterPro" id="IPR036523">
    <property type="entry name" value="SurE-like_sf"/>
</dbReference>
<dbReference type="GO" id="GO:0008252">
    <property type="term" value="F:nucleotidase activity"/>
    <property type="evidence" value="ECO:0007669"/>
    <property type="project" value="InterPro"/>
</dbReference>
<dbReference type="Proteomes" id="UP000027222">
    <property type="component" value="Unassembled WGS sequence"/>
</dbReference>
<dbReference type="Pfam" id="PF01975">
    <property type="entry name" value="SurE"/>
    <property type="match status" value="1"/>
</dbReference>
<dbReference type="PANTHER" id="PTHR30457">
    <property type="entry name" value="5'-NUCLEOTIDASE SURE"/>
    <property type="match status" value="1"/>
</dbReference>
<evidence type="ECO:0000313" key="6">
    <source>
        <dbReference type="EMBL" id="KDR74031.1"/>
    </source>
</evidence>
<evidence type="ECO:0000256" key="4">
    <source>
        <dbReference type="SAM" id="SignalP"/>
    </source>
</evidence>
<evidence type="ECO:0000313" key="7">
    <source>
        <dbReference type="Proteomes" id="UP000027222"/>
    </source>
</evidence>
<keyword evidence="3" id="KW-0378">Hydrolase</keyword>
<feature type="domain" description="Survival protein SurE-like phosphatase/nucleotidase" evidence="5">
    <location>
        <begin position="24"/>
        <end position="239"/>
    </location>
</feature>
<evidence type="ECO:0000259" key="5">
    <source>
        <dbReference type="Pfam" id="PF01975"/>
    </source>
</evidence>
<dbReference type="EMBL" id="KL142384">
    <property type="protein sequence ID" value="KDR74031.1"/>
    <property type="molecule type" value="Genomic_DNA"/>
</dbReference>
<gene>
    <name evidence="6" type="ORF">GALMADRAFT_250756</name>
</gene>
<sequence>MQSRLYVSIVLALSLLGVCDATKVVLTNDDGWATAQIRAQYGALRSSGYDVILSAPAINKSGSGSSSTTPTKLTSPCEFNTCPTGSPAVGADSSDPNINYVNAYPVDAVRYGIQTLSPAIFQSAPDLVISGTNVGTNLGLATFFSGTIGAASDAALKGVPSIAFSGDSGDQVSYTTLTTSPTATSSVAAKIYSELVVKFTTALINNSGPILPAGISLNVNFASIASCPSSASYKFVLTRVYPNLFGTDVTTCGSNKLPVETSAIGKGCVATVSVFQASNKADVDAATQAVVLGKLSSILQCL</sequence>
<dbReference type="GO" id="GO:0046872">
    <property type="term" value="F:metal ion binding"/>
    <property type="evidence" value="ECO:0007669"/>
    <property type="project" value="UniProtKB-KW"/>
</dbReference>
<comment type="similarity">
    <text evidence="1">Belongs to the SurE nucleotidase family.</text>
</comment>
<accession>A0A067ST33</accession>
<name>A0A067ST33_GALM3</name>
<dbReference type="OrthoDB" id="4018688at2759"/>
<dbReference type="Gene3D" id="3.40.1210.10">
    <property type="entry name" value="Survival protein SurE-like phosphatase/nucleotidase"/>
    <property type="match status" value="1"/>
</dbReference>
<keyword evidence="4" id="KW-0732">Signal</keyword>